<accession>A0A1A7NNF9</accession>
<feature type="transmembrane region" description="Helical" evidence="7">
    <location>
        <begin position="277"/>
        <end position="301"/>
    </location>
</feature>
<gene>
    <name evidence="9" type="ORF">QV01_08645</name>
</gene>
<dbReference type="GO" id="GO:0098797">
    <property type="term" value="C:plasma membrane protein complex"/>
    <property type="evidence" value="ECO:0007669"/>
    <property type="project" value="TreeGrafter"/>
</dbReference>
<feature type="domain" description="ABC3 transporter permease C-terminal" evidence="8">
    <location>
        <begin position="280"/>
        <end position="400"/>
    </location>
</feature>
<feature type="transmembrane region" description="Helical" evidence="7">
    <location>
        <begin position="371"/>
        <end position="396"/>
    </location>
</feature>
<dbReference type="Pfam" id="PF02687">
    <property type="entry name" value="FtsX"/>
    <property type="match status" value="1"/>
</dbReference>
<evidence type="ECO:0000259" key="8">
    <source>
        <dbReference type="Pfam" id="PF02687"/>
    </source>
</evidence>
<evidence type="ECO:0000313" key="10">
    <source>
        <dbReference type="Proteomes" id="UP000243558"/>
    </source>
</evidence>
<evidence type="ECO:0000256" key="4">
    <source>
        <dbReference type="ARBA" id="ARBA00022692"/>
    </source>
</evidence>
<evidence type="ECO:0000256" key="1">
    <source>
        <dbReference type="ARBA" id="ARBA00004651"/>
    </source>
</evidence>
<dbReference type="PANTHER" id="PTHR30489">
    <property type="entry name" value="LIPOPROTEIN-RELEASING SYSTEM TRANSMEMBRANE PROTEIN LOLE"/>
    <property type="match status" value="1"/>
</dbReference>
<keyword evidence="3" id="KW-1003">Cell membrane</keyword>
<feature type="transmembrane region" description="Helical" evidence="7">
    <location>
        <begin position="27"/>
        <end position="48"/>
    </location>
</feature>
<dbReference type="PANTHER" id="PTHR30489:SF0">
    <property type="entry name" value="LIPOPROTEIN-RELEASING SYSTEM TRANSMEMBRANE PROTEIN LOLE"/>
    <property type="match status" value="1"/>
</dbReference>
<feature type="transmembrane region" description="Helical" evidence="7">
    <location>
        <begin position="322"/>
        <end position="351"/>
    </location>
</feature>
<evidence type="ECO:0000256" key="6">
    <source>
        <dbReference type="ARBA" id="ARBA00023136"/>
    </source>
</evidence>
<comment type="subcellular location">
    <subcellularLocation>
        <location evidence="1">Cell membrane</location>
        <topology evidence="1">Multi-pass membrane protein</topology>
    </subcellularLocation>
</comment>
<dbReference type="OrthoDB" id="5410375at2"/>
<dbReference type="InterPro" id="IPR003838">
    <property type="entry name" value="ABC3_permease_C"/>
</dbReference>
<keyword evidence="5 7" id="KW-1133">Transmembrane helix</keyword>
<comment type="similarity">
    <text evidence="2">Belongs to the ABC-4 integral membrane protein family. LolC/E subfamily.</text>
</comment>
<name>A0A1A7NNF9_9PAST</name>
<dbReference type="PATRIC" id="fig|505345.7.peg.1716"/>
<evidence type="ECO:0000256" key="3">
    <source>
        <dbReference type="ARBA" id="ARBA00022475"/>
    </source>
</evidence>
<evidence type="ECO:0000256" key="7">
    <source>
        <dbReference type="SAM" id="Phobius"/>
    </source>
</evidence>
<evidence type="ECO:0000256" key="2">
    <source>
        <dbReference type="ARBA" id="ARBA00005236"/>
    </source>
</evidence>
<sequence length="407" mass="45361">MISICYLQKAVLLSKLASRDLFYDRKVSFCIIASLIAVIAPLLLLFSLKYGVVSQLRNQLLNDPRNLEIKIVGNLNLSQQWFQWIESQPEVQFVIPLTRSLNTIVDLRGKNNRFIADVEILPTKQGDPVVQHLLPNQHSIILSALAAEKLKINIGEQIELLATRTYENNIEKGILSFTVVDIIPETRFPRAAAFVDLNILLGIEDFRDGLQTALFPTMQGDSPAQTRTTFARARIYAKTLDDVLPLAQKLREKNIDIRTEAKAIENVKAIDSVLETIFTVIAGTSIIGCLLSLIGAFLANIDRKRKEIAILRLLGFQATSVVSYLILQAIILSSISFILSYLFFLVGSQLFNQKLTSHLMETHFVSSLQPIHLLIAFTISFILAGIVAAIGAIRALKIQPAESLRDV</sequence>
<dbReference type="Proteomes" id="UP000243558">
    <property type="component" value="Unassembled WGS sequence"/>
</dbReference>
<keyword evidence="10" id="KW-1185">Reference proteome</keyword>
<dbReference type="InterPro" id="IPR051447">
    <property type="entry name" value="Lipoprotein-release_system"/>
</dbReference>
<organism evidence="9 10">
    <name type="scientific">Gallibacterium genomosp. 3</name>
    <dbReference type="NCBI Taxonomy" id="505345"/>
    <lineage>
        <taxon>Bacteria</taxon>
        <taxon>Pseudomonadati</taxon>
        <taxon>Pseudomonadota</taxon>
        <taxon>Gammaproteobacteria</taxon>
        <taxon>Pasteurellales</taxon>
        <taxon>Pasteurellaceae</taxon>
        <taxon>Gallibacterium</taxon>
    </lineage>
</organism>
<evidence type="ECO:0000256" key="5">
    <source>
        <dbReference type="ARBA" id="ARBA00022989"/>
    </source>
</evidence>
<dbReference type="GO" id="GO:0044874">
    <property type="term" value="P:lipoprotein localization to outer membrane"/>
    <property type="evidence" value="ECO:0007669"/>
    <property type="project" value="TreeGrafter"/>
</dbReference>
<dbReference type="AlphaFoldDB" id="A0A1A7NNF9"/>
<proteinExistence type="inferred from homology"/>
<comment type="caution">
    <text evidence="9">The sequence shown here is derived from an EMBL/GenBank/DDBJ whole genome shotgun (WGS) entry which is preliminary data.</text>
</comment>
<dbReference type="RefSeq" id="WP_065239710.1">
    <property type="nucleotide sequence ID" value="NZ_JTJM01000042.1"/>
</dbReference>
<keyword evidence="6 7" id="KW-0472">Membrane</keyword>
<protein>
    <submittedName>
        <fullName evidence="9">ABC transporter permease</fullName>
    </submittedName>
</protein>
<reference evidence="9 10" key="1">
    <citation type="submission" date="2014-11" db="EMBL/GenBank/DDBJ databases">
        <title>Pan-genome of Gallibacterium spp.</title>
        <authorList>
            <person name="Kudirkiene E."/>
            <person name="Bojesen A.M."/>
        </authorList>
    </citation>
    <scope>NUCLEOTIDE SEQUENCE [LARGE SCALE GENOMIC DNA]</scope>
    <source>
        <strain evidence="9 10">F151</strain>
    </source>
</reference>
<evidence type="ECO:0000313" key="9">
    <source>
        <dbReference type="EMBL" id="OBW91066.1"/>
    </source>
</evidence>
<dbReference type="EMBL" id="JTJM01000042">
    <property type="protein sequence ID" value="OBW91066.1"/>
    <property type="molecule type" value="Genomic_DNA"/>
</dbReference>
<keyword evidence="4 7" id="KW-0812">Transmembrane</keyword>